<keyword evidence="2 4" id="KW-0032">Aminotransferase</keyword>
<dbReference type="InterPro" id="IPR015421">
    <property type="entry name" value="PyrdxlP-dep_Trfase_major"/>
</dbReference>
<evidence type="ECO:0000256" key="1">
    <source>
        <dbReference type="ARBA" id="ARBA00001933"/>
    </source>
</evidence>
<dbReference type="InterPro" id="IPR004838">
    <property type="entry name" value="NHTrfase_class1_PyrdxlP-BS"/>
</dbReference>
<dbReference type="Pfam" id="PF00155">
    <property type="entry name" value="Aminotran_1_2"/>
    <property type="match status" value="1"/>
</dbReference>
<evidence type="ECO:0000256" key="3">
    <source>
        <dbReference type="ARBA" id="ARBA00022679"/>
    </source>
</evidence>
<comment type="similarity">
    <text evidence="4">Belongs to the class-I pyridoxal-phosphate-dependent aminotransferase family.</text>
</comment>
<keyword evidence="3 4" id="KW-0808">Transferase</keyword>
<evidence type="ECO:0000256" key="2">
    <source>
        <dbReference type="ARBA" id="ARBA00022576"/>
    </source>
</evidence>
<reference evidence="6 7" key="1">
    <citation type="journal article" date="2019" name="Int. J. Syst. Evol. Microbiol.">
        <title>The Global Catalogue of Microorganisms (GCM) 10K type strain sequencing project: providing services to taxonomists for standard genome sequencing and annotation.</title>
        <authorList>
            <consortium name="The Broad Institute Genomics Platform"/>
            <consortium name="The Broad Institute Genome Sequencing Center for Infectious Disease"/>
            <person name="Wu L."/>
            <person name="Ma J."/>
        </authorList>
    </citation>
    <scope>NUCLEOTIDE SEQUENCE [LARGE SCALE GENOMIC DNA]</scope>
    <source>
        <strain evidence="6 7">JCM 15974</strain>
    </source>
</reference>
<accession>A0ABN1IP43</accession>
<dbReference type="EC" id="2.6.1.-" evidence="4"/>
<gene>
    <name evidence="6" type="ORF">GCM10009430_15710</name>
</gene>
<dbReference type="PROSITE" id="PS00105">
    <property type="entry name" value="AA_TRANSFER_CLASS_1"/>
    <property type="match status" value="1"/>
</dbReference>
<dbReference type="SUPFAM" id="SSF53383">
    <property type="entry name" value="PLP-dependent transferases"/>
    <property type="match status" value="1"/>
</dbReference>
<dbReference type="InterPro" id="IPR050881">
    <property type="entry name" value="LL-DAP_aminotransferase"/>
</dbReference>
<organism evidence="6 7">
    <name type="scientific">Aquimarina litoralis</name>
    <dbReference type="NCBI Taxonomy" id="584605"/>
    <lineage>
        <taxon>Bacteria</taxon>
        <taxon>Pseudomonadati</taxon>
        <taxon>Bacteroidota</taxon>
        <taxon>Flavobacteriia</taxon>
        <taxon>Flavobacteriales</taxon>
        <taxon>Flavobacteriaceae</taxon>
        <taxon>Aquimarina</taxon>
    </lineage>
</organism>
<evidence type="ECO:0000256" key="4">
    <source>
        <dbReference type="RuleBase" id="RU000481"/>
    </source>
</evidence>
<comment type="cofactor">
    <cofactor evidence="1 4">
        <name>pyridoxal 5'-phosphate</name>
        <dbReference type="ChEBI" id="CHEBI:597326"/>
    </cofactor>
</comment>
<dbReference type="InterPro" id="IPR015422">
    <property type="entry name" value="PyrdxlP-dep_Trfase_small"/>
</dbReference>
<evidence type="ECO:0000313" key="6">
    <source>
        <dbReference type="EMBL" id="GAA0718050.1"/>
    </source>
</evidence>
<name>A0ABN1IP43_9FLAO</name>
<dbReference type="Gene3D" id="3.90.1150.10">
    <property type="entry name" value="Aspartate Aminotransferase, domain 1"/>
    <property type="match status" value="1"/>
</dbReference>
<comment type="caution">
    <text evidence="6">The sequence shown here is derived from an EMBL/GenBank/DDBJ whole genome shotgun (WGS) entry which is preliminary data.</text>
</comment>
<evidence type="ECO:0000259" key="5">
    <source>
        <dbReference type="Pfam" id="PF00155"/>
    </source>
</evidence>
<feature type="domain" description="Aminotransferase class I/classII large" evidence="5">
    <location>
        <begin position="33"/>
        <end position="381"/>
    </location>
</feature>
<dbReference type="GO" id="GO:0008483">
    <property type="term" value="F:transaminase activity"/>
    <property type="evidence" value="ECO:0007669"/>
    <property type="project" value="UniProtKB-KW"/>
</dbReference>
<dbReference type="PANTHER" id="PTHR42832:SF3">
    <property type="entry name" value="L-GLUTAMINE--4-(METHYLSULFANYL)-2-OXOBUTANOATE AMINOTRANSFERASE"/>
    <property type="match status" value="1"/>
</dbReference>
<protein>
    <recommendedName>
        <fullName evidence="4">Aminotransferase</fullName>
        <ecNumber evidence="4">2.6.1.-</ecNumber>
    </recommendedName>
</protein>
<evidence type="ECO:0000313" key="7">
    <source>
        <dbReference type="Proteomes" id="UP001501758"/>
    </source>
</evidence>
<dbReference type="EMBL" id="BAAAGE010000001">
    <property type="protein sequence ID" value="GAA0718050.1"/>
    <property type="molecule type" value="Genomic_DNA"/>
</dbReference>
<dbReference type="PANTHER" id="PTHR42832">
    <property type="entry name" value="AMINO ACID AMINOTRANSFERASE"/>
    <property type="match status" value="1"/>
</dbReference>
<dbReference type="Gene3D" id="3.40.640.10">
    <property type="entry name" value="Type I PLP-dependent aspartate aminotransferase-like (Major domain)"/>
    <property type="match status" value="1"/>
</dbReference>
<dbReference type="Proteomes" id="UP001501758">
    <property type="component" value="Unassembled WGS sequence"/>
</dbReference>
<sequence length="398" mass="44502">MSIQTAKRLETIEEYYFSKKLREVRALATSGKPILNMAIGSPDLDPPKEVVEAIQTTVLQDGAHKYQSYQGVPELRKAFANFYNTNYGVALNPENEILPLMGSKEGIMHISLAYLNEGDQVLVPNPGYPTYTSVTNLVGAEPLFYDLKEDNKWEPDLELLSKKDLSGVKIMWINYPHMPTGASGSVETLKKLIAFAKKHHILLVNDNPYSFILNDNPTSILSVEGAKDVALELNSLSKTFNMAGWRVGVVTGSQDKIEAILKVKSNMDSGMFLGIQKGAIAALKLSNDWYHEINAIYKERRKLIWELASLLGCSFDKTATGMFVWAKLPEGIDAVEFIDHILYENSVFITPGDIFGSNGKGYIRFSLCVNKENIKEAIERLEKKQTQFANNNIVHQKS</sequence>
<dbReference type="RefSeq" id="WP_343911783.1">
    <property type="nucleotide sequence ID" value="NZ_BAAAGE010000001.1"/>
</dbReference>
<dbReference type="InterPro" id="IPR004839">
    <property type="entry name" value="Aminotransferase_I/II_large"/>
</dbReference>
<proteinExistence type="inferred from homology"/>
<keyword evidence="7" id="KW-1185">Reference proteome</keyword>
<dbReference type="CDD" id="cd00609">
    <property type="entry name" value="AAT_like"/>
    <property type="match status" value="1"/>
</dbReference>
<dbReference type="InterPro" id="IPR015424">
    <property type="entry name" value="PyrdxlP-dep_Trfase"/>
</dbReference>